<organism evidence="1 2">
    <name type="scientific">Ovis ammon polii x Ovis aries</name>
    <dbReference type="NCBI Taxonomy" id="2918886"/>
    <lineage>
        <taxon>Eukaryota</taxon>
        <taxon>Metazoa</taxon>
        <taxon>Chordata</taxon>
        <taxon>Craniata</taxon>
        <taxon>Vertebrata</taxon>
        <taxon>Euteleostomi</taxon>
        <taxon>Mammalia</taxon>
        <taxon>Eutheria</taxon>
        <taxon>Laurasiatheria</taxon>
        <taxon>Artiodactyla</taxon>
        <taxon>Ruminantia</taxon>
        <taxon>Pecora</taxon>
        <taxon>Bovidae</taxon>
        <taxon>Caprinae</taxon>
        <taxon>Ovis</taxon>
    </lineage>
</organism>
<reference evidence="1" key="1">
    <citation type="submission" date="2022-03" db="EMBL/GenBank/DDBJ databases">
        <title>Genomic analyses of argali, domestic sheep and their hybrids provide insights into chromosomal evolution, heterosis and genetic basis of agronomic traits.</title>
        <authorList>
            <person name="Li M."/>
        </authorList>
    </citation>
    <scope>NUCLEOTIDE SEQUENCE</scope>
    <source>
        <strain evidence="1">F1 hybrid</strain>
    </source>
</reference>
<sequence>MGILIQESTIDVLPRVFRLILRISLNPRGKYLEILEALRQWFLDLPPFLCFHNSPAIGTALRQLFLAHSVCSWRPLGCAPLWGRQQHREERVPEVLIWGSKP</sequence>
<gene>
    <name evidence="1" type="ORF">MJG53_001454</name>
</gene>
<name>A0ACB9VKL0_9CETA</name>
<proteinExistence type="predicted"/>
<dbReference type="EMBL" id="CM043026">
    <property type="protein sequence ID" value="KAI4590405.1"/>
    <property type="molecule type" value="Genomic_DNA"/>
</dbReference>
<accession>A0ACB9VKL0</accession>
<evidence type="ECO:0000313" key="1">
    <source>
        <dbReference type="EMBL" id="KAI4590405.1"/>
    </source>
</evidence>
<evidence type="ECO:0000313" key="2">
    <source>
        <dbReference type="Proteomes" id="UP001057279"/>
    </source>
</evidence>
<comment type="caution">
    <text evidence="1">The sequence shown here is derived from an EMBL/GenBank/DDBJ whole genome shotgun (WGS) entry which is preliminary data.</text>
</comment>
<dbReference type="Proteomes" id="UP001057279">
    <property type="component" value="Linkage Group LG01"/>
</dbReference>
<protein>
    <submittedName>
        <fullName evidence="1">Uncharacterized protein</fullName>
    </submittedName>
</protein>
<keyword evidence="2" id="KW-1185">Reference proteome</keyword>